<reference evidence="1 2" key="1">
    <citation type="journal article" date="2024" name="G3 (Bethesda)">
        <title>Genome assembly of Hibiscus sabdariffa L. provides insights into metabolisms of medicinal natural products.</title>
        <authorList>
            <person name="Kim T."/>
        </authorList>
    </citation>
    <scope>NUCLEOTIDE SEQUENCE [LARGE SCALE GENOMIC DNA]</scope>
    <source>
        <strain evidence="1">TK-2024</strain>
        <tissue evidence="1">Old leaves</tissue>
    </source>
</reference>
<dbReference type="Pfam" id="PF07279">
    <property type="entry name" value="DUF1442"/>
    <property type="match status" value="1"/>
</dbReference>
<dbReference type="EMBL" id="JBBPBN010000024">
    <property type="protein sequence ID" value="KAK9009183.1"/>
    <property type="molecule type" value="Genomic_DNA"/>
</dbReference>
<dbReference type="Proteomes" id="UP001396334">
    <property type="component" value="Unassembled WGS sequence"/>
</dbReference>
<proteinExistence type="predicted"/>
<sequence>MNHTCGRHVCIVPDEQSRSSYAEAMKGAGVSSTAVIVGEAEEAMEGLVGVDFLVVDSKQKEFARVLRHAKLSHKGAILAYKNACGRAISGFRWHWVHEKGTRVVRSVFLPVG</sequence>
<comment type="caution">
    <text evidence="1">The sequence shown here is derived from an EMBL/GenBank/DDBJ whole genome shotgun (WGS) entry which is preliminary data.</text>
</comment>
<organism evidence="1 2">
    <name type="scientific">Hibiscus sabdariffa</name>
    <name type="common">roselle</name>
    <dbReference type="NCBI Taxonomy" id="183260"/>
    <lineage>
        <taxon>Eukaryota</taxon>
        <taxon>Viridiplantae</taxon>
        <taxon>Streptophyta</taxon>
        <taxon>Embryophyta</taxon>
        <taxon>Tracheophyta</taxon>
        <taxon>Spermatophyta</taxon>
        <taxon>Magnoliopsida</taxon>
        <taxon>eudicotyledons</taxon>
        <taxon>Gunneridae</taxon>
        <taxon>Pentapetalae</taxon>
        <taxon>rosids</taxon>
        <taxon>malvids</taxon>
        <taxon>Malvales</taxon>
        <taxon>Malvaceae</taxon>
        <taxon>Malvoideae</taxon>
        <taxon>Hibiscus</taxon>
    </lineage>
</organism>
<evidence type="ECO:0000313" key="2">
    <source>
        <dbReference type="Proteomes" id="UP001396334"/>
    </source>
</evidence>
<dbReference type="PANTHER" id="PTHR33593:SF28">
    <property type="entry name" value="ANKYRIN REPEAT_KH DOMAIN PROTEIN (DUF1442)"/>
    <property type="match status" value="1"/>
</dbReference>
<name>A0ABR2R8A2_9ROSI</name>
<evidence type="ECO:0000313" key="1">
    <source>
        <dbReference type="EMBL" id="KAK9009183.1"/>
    </source>
</evidence>
<accession>A0ABR2R8A2</accession>
<keyword evidence="2" id="KW-1185">Reference proteome</keyword>
<dbReference type="PANTHER" id="PTHR33593">
    <property type="entry name" value="DUF1442 FAMILY PROTEIN"/>
    <property type="match status" value="1"/>
</dbReference>
<protein>
    <submittedName>
        <fullName evidence="1">Uncharacterized protein</fullName>
    </submittedName>
</protein>
<gene>
    <name evidence="1" type="ORF">V6N11_035728</name>
</gene>
<dbReference type="InterPro" id="IPR009902">
    <property type="entry name" value="DUF1442"/>
</dbReference>